<dbReference type="GO" id="GO:0032259">
    <property type="term" value="P:methylation"/>
    <property type="evidence" value="ECO:0007669"/>
    <property type="project" value="UniProtKB-KW"/>
</dbReference>
<dbReference type="Gene3D" id="3.40.50.150">
    <property type="entry name" value="Vaccinia Virus protein VP39"/>
    <property type="match status" value="1"/>
</dbReference>
<evidence type="ECO:0000313" key="6">
    <source>
        <dbReference type="Proteomes" id="UP001321047"/>
    </source>
</evidence>
<protein>
    <submittedName>
        <fullName evidence="5">Class I SAM-dependent methyltransferase</fullName>
    </submittedName>
</protein>
<dbReference type="PANTHER" id="PTHR43861:SF1">
    <property type="entry name" value="TRANS-ACONITATE 2-METHYLTRANSFERASE"/>
    <property type="match status" value="1"/>
</dbReference>
<dbReference type="InterPro" id="IPR041698">
    <property type="entry name" value="Methyltransf_25"/>
</dbReference>
<feature type="region of interest" description="Disordered" evidence="3">
    <location>
        <begin position="1"/>
        <end position="43"/>
    </location>
</feature>
<reference evidence="5 6" key="1">
    <citation type="submission" date="2022-09" db="EMBL/GenBank/DDBJ databases">
        <title>Enrichment on poylsaccharides allowed isolation of novel metabolic and taxonomic groups of Haloarchaea.</title>
        <authorList>
            <person name="Sorokin D.Y."/>
            <person name="Elcheninov A.G."/>
            <person name="Khizhniak T.V."/>
            <person name="Kolganova T.V."/>
            <person name="Kublanov I.V."/>
        </authorList>
    </citation>
    <scope>NUCLEOTIDE SEQUENCE [LARGE SCALE GENOMIC DNA]</scope>
    <source>
        <strain evidence="5 6">AArc-curdl1</strain>
    </source>
</reference>
<dbReference type="GO" id="GO:0008168">
    <property type="term" value="F:methyltransferase activity"/>
    <property type="evidence" value="ECO:0007669"/>
    <property type="project" value="UniProtKB-KW"/>
</dbReference>
<keyword evidence="1 5" id="KW-0489">Methyltransferase</keyword>
<evidence type="ECO:0000256" key="1">
    <source>
        <dbReference type="ARBA" id="ARBA00022603"/>
    </source>
</evidence>
<dbReference type="PANTHER" id="PTHR43861">
    <property type="entry name" value="TRANS-ACONITATE 2-METHYLTRANSFERASE-RELATED"/>
    <property type="match status" value="1"/>
</dbReference>
<proteinExistence type="predicted"/>
<organism evidence="5 6">
    <name type="scientific">Natronosalvus hydrolyticus</name>
    <dbReference type="NCBI Taxonomy" id="2979988"/>
    <lineage>
        <taxon>Archaea</taxon>
        <taxon>Methanobacteriati</taxon>
        <taxon>Methanobacteriota</taxon>
        <taxon>Stenosarchaea group</taxon>
        <taxon>Halobacteria</taxon>
        <taxon>Halobacteriales</taxon>
        <taxon>Natrialbaceae</taxon>
        <taxon>Natronosalvus</taxon>
    </lineage>
</organism>
<evidence type="ECO:0000313" key="5">
    <source>
        <dbReference type="EMBL" id="MCU4754263.1"/>
    </source>
</evidence>
<dbReference type="Pfam" id="PF13649">
    <property type="entry name" value="Methyltransf_25"/>
    <property type="match status" value="1"/>
</dbReference>
<comment type="caution">
    <text evidence="5">The sequence shown here is derived from an EMBL/GenBank/DDBJ whole genome shotgun (WGS) entry which is preliminary data.</text>
</comment>
<feature type="compositionally biased region" description="Polar residues" evidence="3">
    <location>
        <begin position="10"/>
        <end position="27"/>
    </location>
</feature>
<sequence length="247" mass="27585">MKTDTDGGQIVSNSGDDSSESATNESGGRSEPDSSYRAHQKRSQTKWDRWSDWYTMSERDLEPMREDAIAHLALESGDRVLDIGCGPGVNLAMLREAVGSTGQVVAVDYSPKMLKKARERIDDHGWENVEVVRADAMQVNFDEPFDAAIASLSMSLMPDVRRTVENVHRLLAPGAPFVVFDVRPFPKGPARILNPLVWRFLHWYANWNPDDDVLDSLRAVFTECDVLETHTAGTTYTVLCQKVKATV</sequence>
<name>A0AAP2ZBY4_9EURY</name>
<dbReference type="InterPro" id="IPR029063">
    <property type="entry name" value="SAM-dependent_MTases_sf"/>
</dbReference>
<dbReference type="SUPFAM" id="SSF53335">
    <property type="entry name" value="S-adenosyl-L-methionine-dependent methyltransferases"/>
    <property type="match status" value="1"/>
</dbReference>
<dbReference type="AlphaFoldDB" id="A0AAP2ZBY4"/>
<feature type="domain" description="Methyltransferase" evidence="4">
    <location>
        <begin position="80"/>
        <end position="174"/>
    </location>
</feature>
<dbReference type="RefSeq" id="WP_342810564.1">
    <property type="nucleotide sequence ID" value="NZ_JAOPJZ010000035.1"/>
</dbReference>
<gene>
    <name evidence="5" type="ORF">OB919_20150</name>
</gene>
<dbReference type="EMBL" id="JAOPJZ010000035">
    <property type="protein sequence ID" value="MCU4754263.1"/>
    <property type="molecule type" value="Genomic_DNA"/>
</dbReference>
<dbReference type="Proteomes" id="UP001321047">
    <property type="component" value="Unassembled WGS sequence"/>
</dbReference>
<evidence type="ECO:0000256" key="3">
    <source>
        <dbReference type="SAM" id="MobiDB-lite"/>
    </source>
</evidence>
<accession>A0AAP2ZBY4</accession>
<evidence type="ECO:0000259" key="4">
    <source>
        <dbReference type="Pfam" id="PF13649"/>
    </source>
</evidence>
<dbReference type="CDD" id="cd02440">
    <property type="entry name" value="AdoMet_MTases"/>
    <property type="match status" value="1"/>
</dbReference>
<keyword evidence="6" id="KW-1185">Reference proteome</keyword>
<evidence type="ECO:0000256" key="2">
    <source>
        <dbReference type="ARBA" id="ARBA00022679"/>
    </source>
</evidence>
<keyword evidence="2" id="KW-0808">Transferase</keyword>